<evidence type="ECO:0000256" key="2">
    <source>
        <dbReference type="ARBA" id="ARBA00022723"/>
    </source>
</evidence>
<evidence type="ECO:0000259" key="5">
    <source>
        <dbReference type="Pfam" id="PF00394"/>
    </source>
</evidence>
<accession>A0A8H8TW85</accession>
<dbReference type="RefSeq" id="XP_031002920.1">
    <property type="nucleotide sequence ID" value="XM_031152732.1"/>
</dbReference>
<dbReference type="FunFam" id="2.60.40.420:FF:000021">
    <property type="entry name" value="Extracellular dihydrogeodin oxidase/laccase"/>
    <property type="match status" value="1"/>
</dbReference>
<name>A0A8H8TW85_9HELO</name>
<dbReference type="Proteomes" id="UP000431533">
    <property type="component" value="Unassembled WGS sequence"/>
</dbReference>
<protein>
    <submittedName>
        <fullName evidence="8">Laccase</fullName>
    </submittedName>
</protein>
<evidence type="ECO:0000256" key="1">
    <source>
        <dbReference type="ARBA" id="ARBA00010609"/>
    </source>
</evidence>
<dbReference type="PROSITE" id="PS00079">
    <property type="entry name" value="MULTICOPPER_OXIDASE1"/>
    <property type="match status" value="1"/>
</dbReference>
<dbReference type="InterPro" id="IPR045087">
    <property type="entry name" value="Cu-oxidase_fam"/>
</dbReference>
<dbReference type="InterPro" id="IPR001117">
    <property type="entry name" value="Cu-oxidase_2nd"/>
</dbReference>
<dbReference type="PANTHER" id="PTHR11709">
    <property type="entry name" value="MULTI-COPPER OXIDASE"/>
    <property type="match status" value="1"/>
</dbReference>
<evidence type="ECO:0000256" key="3">
    <source>
        <dbReference type="ARBA" id="ARBA00023002"/>
    </source>
</evidence>
<feature type="domain" description="Plastocyanin-like" evidence="7">
    <location>
        <begin position="121"/>
        <end position="233"/>
    </location>
</feature>
<dbReference type="SUPFAM" id="SSF49503">
    <property type="entry name" value="Cupredoxins"/>
    <property type="match status" value="3"/>
</dbReference>
<proteinExistence type="inferred from homology"/>
<dbReference type="Pfam" id="PF07732">
    <property type="entry name" value="Cu-oxidase_3"/>
    <property type="match status" value="1"/>
</dbReference>
<evidence type="ECO:0000259" key="6">
    <source>
        <dbReference type="Pfam" id="PF07731"/>
    </source>
</evidence>
<dbReference type="OrthoDB" id="2121828at2759"/>
<dbReference type="CDD" id="cd13901">
    <property type="entry name" value="CuRO_3_MaLCC_like"/>
    <property type="match status" value="1"/>
</dbReference>
<dbReference type="InterPro" id="IPR008972">
    <property type="entry name" value="Cupredoxin"/>
</dbReference>
<evidence type="ECO:0000259" key="7">
    <source>
        <dbReference type="Pfam" id="PF07732"/>
    </source>
</evidence>
<dbReference type="PANTHER" id="PTHR11709:SF71">
    <property type="entry name" value="OXIDOREDUCTASE TPCJ"/>
    <property type="match status" value="1"/>
</dbReference>
<dbReference type="GO" id="GO:0016491">
    <property type="term" value="F:oxidoreductase activity"/>
    <property type="evidence" value="ECO:0007669"/>
    <property type="project" value="UniProtKB-KW"/>
</dbReference>
<dbReference type="GO" id="GO:0005507">
    <property type="term" value="F:copper ion binding"/>
    <property type="evidence" value="ECO:0007669"/>
    <property type="project" value="InterPro"/>
</dbReference>
<dbReference type="InterPro" id="IPR002355">
    <property type="entry name" value="Cu_oxidase_Cu_BS"/>
</dbReference>
<evidence type="ECO:0000256" key="4">
    <source>
        <dbReference type="ARBA" id="ARBA00023008"/>
    </source>
</evidence>
<dbReference type="AlphaFoldDB" id="A0A8H8TW85"/>
<dbReference type="CDD" id="cd13854">
    <property type="entry name" value="CuRO_1_MaLCC_like"/>
    <property type="match status" value="1"/>
</dbReference>
<reference evidence="8 9" key="1">
    <citation type="submission" date="2018-05" db="EMBL/GenBank/DDBJ databases">
        <title>Genome sequencing and assembly of the regulated plant pathogen Lachnellula willkommii and related sister species for the development of diagnostic species identification markers.</title>
        <authorList>
            <person name="Giroux E."/>
            <person name="Bilodeau G."/>
        </authorList>
    </citation>
    <scope>NUCLEOTIDE SEQUENCE [LARGE SCALE GENOMIC DNA]</scope>
    <source>
        <strain evidence="8 9">CBS 185.66</strain>
    </source>
</reference>
<dbReference type="FunFam" id="2.60.40.420:FF:000045">
    <property type="entry name" value="Laccase 2"/>
    <property type="match status" value="1"/>
</dbReference>
<gene>
    <name evidence="8" type="ORF">LHYA1_G007807</name>
</gene>
<evidence type="ECO:0000313" key="9">
    <source>
        <dbReference type="Proteomes" id="UP000431533"/>
    </source>
</evidence>
<evidence type="ECO:0000313" key="8">
    <source>
        <dbReference type="EMBL" id="TVY24132.1"/>
    </source>
</evidence>
<dbReference type="Gene3D" id="2.60.40.420">
    <property type="entry name" value="Cupredoxins - blue copper proteins"/>
    <property type="match status" value="3"/>
</dbReference>
<keyword evidence="3" id="KW-0560">Oxidoreductase</keyword>
<comment type="caution">
    <text evidence="8">The sequence shown here is derived from an EMBL/GenBank/DDBJ whole genome shotgun (WGS) entry which is preliminary data.</text>
</comment>
<dbReference type="InterPro" id="IPR033138">
    <property type="entry name" value="Cu_oxidase_CS"/>
</dbReference>
<keyword evidence="2" id="KW-0479">Metal-binding</keyword>
<feature type="domain" description="Plastocyanin-like" evidence="6">
    <location>
        <begin position="495"/>
        <end position="625"/>
    </location>
</feature>
<dbReference type="Pfam" id="PF07731">
    <property type="entry name" value="Cu-oxidase_2"/>
    <property type="match status" value="1"/>
</dbReference>
<dbReference type="Pfam" id="PF00394">
    <property type="entry name" value="Cu-oxidase"/>
    <property type="match status" value="1"/>
</dbReference>
<keyword evidence="9" id="KW-1185">Reference proteome</keyword>
<dbReference type="InterPro" id="IPR011707">
    <property type="entry name" value="Cu-oxidase-like_N"/>
</dbReference>
<organism evidence="8 9">
    <name type="scientific">Lachnellula hyalina</name>
    <dbReference type="NCBI Taxonomy" id="1316788"/>
    <lineage>
        <taxon>Eukaryota</taxon>
        <taxon>Fungi</taxon>
        <taxon>Dikarya</taxon>
        <taxon>Ascomycota</taxon>
        <taxon>Pezizomycotina</taxon>
        <taxon>Leotiomycetes</taxon>
        <taxon>Helotiales</taxon>
        <taxon>Lachnaceae</taxon>
        <taxon>Lachnellula</taxon>
    </lineage>
</organism>
<sequence length="672" mass="75349">MKINVWSGLAYILDILTLSTPRDRDGAQTPLGGVRIDDGMPVGDLAGTPTFGAPKRGSGSFVCAYPEMKGYKSCHGPEQRDCWLTSTQNSSDRYDIESDYEFVDSIPVGITRKYQLDISDMPLNVDGVTMEHGKVFNRTYPGPWIEACWGDWIEVKITNKLAFNGTSIHFHGIRQLNTPHMDGVNGVTQCPIAPGDSFTYKFRAMQYGSSWYHSHYSLQYGDGMLGPLTIYGPATANYGSNEAFKPLLMTDWNHRSEWPIMLESGSAPQMTNILLNGHGQYGPAGGERHKYQVTVDAGERHMLILINTAVDTTFVFSIDDHELEIIEMDFVPIRPYKRTSILVGIGQRYHVIVTAKPLKHVKNDNYWIRTIPARQCSKFSCGPDEKMGILRYNTTTDPAAKTADPLSAPFLFDIACADEPYDNLIPYQPWTVGEPANINTSSTTKPPPDQAHNFEIKLIESSGVPYIPEKALLRWTMHQAPFRINYSDPTILDLKREKWEKTLNVVTLDDKTEDQWIWLVITAPGEVPSDGEGLFIPAAHPMHLHGHDFALLKQSSDPWNATEVELNCNGKGIKCDNPPRRDVALLPASGYLIIAFKADNPGPWLIHCHIAFHASSGLAMQVIENKHLIPPTLGEDKQVLEESCRKWNAWLEDPLNHWDFHDTSHFQDDSGV</sequence>
<dbReference type="EMBL" id="QGMH01000144">
    <property type="protein sequence ID" value="TVY24132.1"/>
    <property type="molecule type" value="Genomic_DNA"/>
</dbReference>
<dbReference type="CDD" id="cd13880">
    <property type="entry name" value="CuRO_2_MaLCC_like"/>
    <property type="match status" value="1"/>
</dbReference>
<dbReference type="InterPro" id="IPR011706">
    <property type="entry name" value="Cu-oxidase_C"/>
</dbReference>
<feature type="domain" description="Plastocyanin-like" evidence="5">
    <location>
        <begin position="246"/>
        <end position="393"/>
    </location>
</feature>
<comment type="similarity">
    <text evidence="1">Belongs to the multicopper oxidase family.</text>
</comment>
<keyword evidence="4" id="KW-0186">Copper</keyword>
<dbReference type="GeneID" id="41988005"/>
<dbReference type="PROSITE" id="PS00080">
    <property type="entry name" value="MULTICOPPER_OXIDASE2"/>
    <property type="match status" value="1"/>
</dbReference>